<proteinExistence type="predicted"/>
<dbReference type="Proteomes" id="UP001484535">
    <property type="component" value="Unassembled WGS sequence"/>
</dbReference>
<name>A0ABV0CWP7_9SPHN</name>
<feature type="region of interest" description="Disordered" evidence="1">
    <location>
        <begin position="252"/>
        <end position="275"/>
    </location>
</feature>
<accession>A0ABV0CWP7</accession>
<organism evidence="2 3">
    <name type="scientific">Aurantiacibacter flavus</name>
    <dbReference type="NCBI Taxonomy" id="3145232"/>
    <lineage>
        <taxon>Bacteria</taxon>
        <taxon>Pseudomonadati</taxon>
        <taxon>Pseudomonadota</taxon>
        <taxon>Alphaproteobacteria</taxon>
        <taxon>Sphingomonadales</taxon>
        <taxon>Erythrobacteraceae</taxon>
        <taxon>Aurantiacibacter</taxon>
    </lineage>
</organism>
<dbReference type="RefSeq" id="WP_346783997.1">
    <property type="nucleotide sequence ID" value="NZ_JBDLBR010000002.1"/>
</dbReference>
<reference evidence="2 3" key="1">
    <citation type="submission" date="2024-05" db="EMBL/GenBank/DDBJ databases">
        <authorList>
            <person name="Park S."/>
        </authorList>
    </citation>
    <scope>NUCLEOTIDE SEQUENCE [LARGE SCALE GENOMIC DNA]</scope>
    <source>
        <strain evidence="2 3">DGU5</strain>
    </source>
</reference>
<sequence length="275" mass="29123">MALSPPLAASDGAPEAESEAALPPLGVMGTIPIYWGESGTFGELLAGEADLHWARASLERDYRLVPLDYLSREALAGQKFLLLAQPRGLTADENVALDAWVRSGGHLLLFADPLMTGESRFALGDRRRPQDVALLSPILAHWGLELRFERTQSADWQMRDFAGTPLPTRLFGTFGKLGEAEHCTLSAGDMVAQCSLGSGFALILADAAVLDLADPAPQSDAALAALVARAFGDIAGRSGIGRVNAVSSDNIAENQEYDRNSGGLVNDPETISSPP</sequence>
<evidence type="ECO:0000313" key="2">
    <source>
        <dbReference type="EMBL" id="MEN7536536.1"/>
    </source>
</evidence>
<evidence type="ECO:0000313" key="3">
    <source>
        <dbReference type="Proteomes" id="UP001484535"/>
    </source>
</evidence>
<gene>
    <name evidence="2" type="ORF">ABDJ38_05055</name>
</gene>
<keyword evidence="3" id="KW-1185">Reference proteome</keyword>
<protein>
    <submittedName>
        <fullName evidence="2">ABC transporter</fullName>
    </submittedName>
</protein>
<comment type="caution">
    <text evidence="2">The sequence shown here is derived from an EMBL/GenBank/DDBJ whole genome shotgun (WGS) entry which is preliminary data.</text>
</comment>
<dbReference type="EMBL" id="JBDLBR010000002">
    <property type="protein sequence ID" value="MEN7536536.1"/>
    <property type="molecule type" value="Genomic_DNA"/>
</dbReference>
<evidence type="ECO:0000256" key="1">
    <source>
        <dbReference type="SAM" id="MobiDB-lite"/>
    </source>
</evidence>